<keyword evidence="3" id="KW-1185">Reference proteome</keyword>
<dbReference type="EMBL" id="OC923393">
    <property type="protein sequence ID" value="CAD7654827.1"/>
    <property type="molecule type" value="Genomic_DNA"/>
</dbReference>
<keyword evidence="1" id="KW-0732">Signal</keyword>
<gene>
    <name evidence="2" type="ORF">ONB1V03_LOCUS11472</name>
</gene>
<evidence type="ECO:0000256" key="1">
    <source>
        <dbReference type="SAM" id="SignalP"/>
    </source>
</evidence>
<dbReference type="EMBL" id="CAJPVJ010008568">
    <property type="protein sequence ID" value="CAG2172014.1"/>
    <property type="molecule type" value="Genomic_DNA"/>
</dbReference>
<sequence>MLCKAIIVCVTINFAISYGFDGIANTDGTIRTPTQNAQISEAGKHIVAKINEARALAKKYDHLIVDNMNVTEATKHIDDILTIFMDVTYDFDSYACVELDEKDMGRTVENNCYALITNKITNTIKGKYELVVGEKAYMVTDSVTNEEIKYEFFLGPLYFGVYRSKP</sequence>
<evidence type="ECO:0000313" key="2">
    <source>
        <dbReference type="EMBL" id="CAD7654827.1"/>
    </source>
</evidence>
<name>A0A7R9M7N5_9ACAR</name>
<feature type="chain" id="PRO_5036211424" evidence="1">
    <location>
        <begin position="18"/>
        <end position="166"/>
    </location>
</feature>
<feature type="signal peptide" evidence="1">
    <location>
        <begin position="1"/>
        <end position="17"/>
    </location>
</feature>
<dbReference type="Proteomes" id="UP000728032">
    <property type="component" value="Unassembled WGS sequence"/>
</dbReference>
<evidence type="ECO:0000313" key="3">
    <source>
        <dbReference type="Proteomes" id="UP000728032"/>
    </source>
</evidence>
<dbReference type="OrthoDB" id="6522201at2759"/>
<reference evidence="2" key="1">
    <citation type="submission" date="2020-11" db="EMBL/GenBank/DDBJ databases">
        <authorList>
            <person name="Tran Van P."/>
        </authorList>
    </citation>
    <scope>NUCLEOTIDE SEQUENCE</scope>
</reference>
<protein>
    <submittedName>
        <fullName evidence="2">Uncharacterized protein</fullName>
    </submittedName>
</protein>
<proteinExistence type="predicted"/>
<dbReference type="AlphaFoldDB" id="A0A7R9M7N5"/>
<accession>A0A7R9M7N5</accession>
<organism evidence="2">
    <name type="scientific">Oppiella nova</name>
    <dbReference type="NCBI Taxonomy" id="334625"/>
    <lineage>
        <taxon>Eukaryota</taxon>
        <taxon>Metazoa</taxon>
        <taxon>Ecdysozoa</taxon>
        <taxon>Arthropoda</taxon>
        <taxon>Chelicerata</taxon>
        <taxon>Arachnida</taxon>
        <taxon>Acari</taxon>
        <taxon>Acariformes</taxon>
        <taxon>Sarcoptiformes</taxon>
        <taxon>Oribatida</taxon>
        <taxon>Brachypylina</taxon>
        <taxon>Oppioidea</taxon>
        <taxon>Oppiidae</taxon>
        <taxon>Oppiella</taxon>
    </lineage>
</organism>